<dbReference type="GO" id="GO:0003677">
    <property type="term" value="F:DNA binding"/>
    <property type="evidence" value="ECO:0007669"/>
    <property type="project" value="InterPro"/>
</dbReference>
<organism evidence="3 4">
    <name type="scientific">Candidatus Nitrohelix vancouverensis</name>
    <dbReference type="NCBI Taxonomy" id="2705534"/>
    <lineage>
        <taxon>Bacteria</taxon>
        <taxon>Pseudomonadati</taxon>
        <taxon>Nitrospinota/Tectimicrobiota group</taxon>
        <taxon>Nitrospinota</taxon>
        <taxon>Nitrospinia</taxon>
        <taxon>Nitrospinales</taxon>
        <taxon>Nitrospinaceae</taxon>
        <taxon>Candidatus Nitrohelix</taxon>
    </lineage>
</organism>
<dbReference type="InterPro" id="IPR010093">
    <property type="entry name" value="SinI_DNA-bd"/>
</dbReference>
<name>A0A7T0C1C5_9BACT</name>
<dbReference type="SUPFAM" id="SSF46955">
    <property type="entry name" value="Putative DNA-binding domain"/>
    <property type="match status" value="1"/>
</dbReference>
<evidence type="ECO:0000256" key="1">
    <source>
        <dbReference type="SAM" id="MobiDB-lite"/>
    </source>
</evidence>
<dbReference type="EMBL" id="CP048620">
    <property type="protein sequence ID" value="QPJ64739.1"/>
    <property type="molecule type" value="Genomic_DNA"/>
</dbReference>
<protein>
    <submittedName>
        <fullName evidence="3">Helix-turn-helix domain-containing protein</fullName>
    </submittedName>
</protein>
<dbReference type="AlphaFoldDB" id="A0A7T0C1C5"/>
<evidence type="ECO:0000313" key="4">
    <source>
        <dbReference type="Proteomes" id="UP000594464"/>
    </source>
</evidence>
<dbReference type="Pfam" id="PF12728">
    <property type="entry name" value="HTH_17"/>
    <property type="match status" value="1"/>
</dbReference>
<sequence length="74" mass="8791">MTAFLSVIQLSRFLGVKPKTLYSWVSKKVIPHYRIEGLILFKKQEVEAWIETRHQNPEDPRNPKANEFEDEYSL</sequence>
<dbReference type="InterPro" id="IPR009061">
    <property type="entry name" value="DNA-bd_dom_put_sf"/>
</dbReference>
<dbReference type="InterPro" id="IPR041657">
    <property type="entry name" value="HTH_17"/>
</dbReference>
<accession>A0A7T0C1C5</accession>
<feature type="domain" description="Helix-turn-helix" evidence="2">
    <location>
        <begin position="4"/>
        <end position="53"/>
    </location>
</feature>
<feature type="compositionally biased region" description="Basic and acidic residues" evidence="1">
    <location>
        <begin position="52"/>
        <end position="67"/>
    </location>
</feature>
<proteinExistence type="predicted"/>
<dbReference type="Proteomes" id="UP000594464">
    <property type="component" value="Chromosome"/>
</dbReference>
<reference evidence="4" key="1">
    <citation type="submission" date="2020-02" db="EMBL/GenBank/DDBJ databases">
        <title>Genomic and physiological characterization of two novel Nitrospinaceae genera.</title>
        <authorList>
            <person name="Mueller A.J."/>
            <person name="Jung M.-Y."/>
            <person name="Strachan C.R."/>
            <person name="Herbold C.W."/>
            <person name="Kirkegaard R.H."/>
            <person name="Daims H."/>
        </authorList>
    </citation>
    <scope>NUCLEOTIDE SEQUENCE [LARGE SCALE GENOMIC DNA]</scope>
</reference>
<gene>
    <name evidence="3" type="ORF">G3M78_04770</name>
</gene>
<evidence type="ECO:0000259" key="2">
    <source>
        <dbReference type="Pfam" id="PF12728"/>
    </source>
</evidence>
<feature type="region of interest" description="Disordered" evidence="1">
    <location>
        <begin position="52"/>
        <end position="74"/>
    </location>
</feature>
<evidence type="ECO:0000313" key="3">
    <source>
        <dbReference type="EMBL" id="QPJ64739.1"/>
    </source>
</evidence>
<dbReference type="KEGG" id="nva:G3M78_04770"/>
<dbReference type="NCBIfam" id="TIGR01764">
    <property type="entry name" value="excise"/>
    <property type="match status" value="1"/>
</dbReference>